<dbReference type="PANTHER" id="PTHR32027">
    <property type="entry name" value="CYTOSINE DEAMINASE"/>
    <property type="match status" value="1"/>
</dbReference>
<dbReference type="GO" id="GO:0016814">
    <property type="term" value="F:hydrolase activity, acting on carbon-nitrogen (but not peptide) bonds, in cyclic amidines"/>
    <property type="evidence" value="ECO:0007669"/>
    <property type="project" value="TreeGrafter"/>
</dbReference>
<dbReference type="InterPro" id="IPR032466">
    <property type="entry name" value="Metal_Hydrolase"/>
</dbReference>
<evidence type="ECO:0000259" key="1">
    <source>
        <dbReference type="Pfam" id="PF07969"/>
    </source>
</evidence>
<dbReference type="InterPro" id="IPR011059">
    <property type="entry name" value="Metal-dep_hydrolase_composite"/>
</dbReference>
<dbReference type="Gene3D" id="3.20.20.140">
    <property type="entry name" value="Metal-dependent hydrolases"/>
    <property type="match status" value="1"/>
</dbReference>
<name>A0A3A3GU70_PANTH</name>
<dbReference type="NCBIfam" id="NF005312">
    <property type="entry name" value="PRK06846.1"/>
    <property type="match status" value="1"/>
</dbReference>
<dbReference type="CDD" id="cd01293">
    <property type="entry name" value="Bact_CD"/>
    <property type="match status" value="1"/>
</dbReference>
<dbReference type="PANTHER" id="PTHR32027:SF9">
    <property type="entry name" value="BLL3847 PROTEIN"/>
    <property type="match status" value="1"/>
</dbReference>
<feature type="domain" description="Amidohydrolase 3" evidence="1">
    <location>
        <begin position="203"/>
        <end position="373"/>
    </location>
</feature>
<dbReference type="InterPro" id="IPR013108">
    <property type="entry name" value="Amidohydro_3"/>
</dbReference>
<dbReference type="Proteomes" id="UP000266177">
    <property type="component" value="Unassembled WGS sequence"/>
</dbReference>
<dbReference type="RefSeq" id="WP_119795706.1">
    <property type="nucleotide sequence ID" value="NZ_QYZD01000027.1"/>
</dbReference>
<dbReference type="Pfam" id="PF07969">
    <property type="entry name" value="Amidohydro_3"/>
    <property type="match status" value="1"/>
</dbReference>
<gene>
    <name evidence="2" type="ORF">DQX05_22585</name>
</gene>
<dbReference type="InterPro" id="IPR052349">
    <property type="entry name" value="Metallo-hydrolase_Enzymes"/>
</dbReference>
<dbReference type="SUPFAM" id="SSF51338">
    <property type="entry name" value="Composite domain of metallo-dependent hydrolases"/>
    <property type="match status" value="1"/>
</dbReference>
<organism evidence="2 3">
    <name type="scientific">Paenibacillus thiaminolyticus</name>
    <name type="common">Bacillus thiaminolyticus</name>
    <dbReference type="NCBI Taxonomy" id="49283"/>
    <lineage>
        <taxon>Bacteria</taxon>
        <taxon>Bacillati</taxon>
        <taxon>Bacillota</taxon>
        <taxon>Bacilli</taxon>
        <taxon>Bacillales</taxon>
        <taxon>Paenibacillaceae</taxon>
        <taxon>Paenibacillus</taxon>
    </lineage>
</organism>
<accession>A0A3A3GU70</accession>
<protein>
    <submittedName>
        <fullName evidence="2">Deaminase</fullName>
    </submittedName>
</protein>
<reference evidence="2 3" key="1">
    <citation type="submission" date="2018-09" db="EMBL/GenBank/DDBJ databases">
        <title>Paenibacillus SK2017-BO5.</title>
        <authorList>
            <person name="Piskunova J.V."/>
            <person name="Dubiley S.A."/>
            <person name="Severinov K.V."/>
        </authorList>
    </citation>
    <scope>NUCLEOTIDE SEQUENCE [LARGE SCALE GENOMIC DNA]</scope>
    <source>
        <strain evidence="2 3">BO5</strain>
    </source>
</reference>
<dbReference type="EMBL" id="QYZD01000027">
    <property type="protein sequence ID" value="RJG21126.1"/>
    <property type="molecule type" value="Genomic_DNA"/>
</dbReference>
<dbReference type="Gene3D" id="2.30.40.10">
    <property type="entry name" value="Urease, subunit C, domain 1"/>
    <property type="match status" value="1"/>
</dbReference>
<sequence length="406" mass="44016">MYSEYWLTHVRLETGYTREEGHITGTSASLFHIRVKDGIMEEIRPAASLPADPLPRIDAQGLLLLPPFREMHIHLDKTYYGGPWKAVRPVSSIFERIEEERRLLVEQAPYVSERAAQILDLILRHGSTHLRAHVNIDPVSELRNLEMCLEVLEGYRGMLTYEIVGFTQHGLLRSNVAGLLRQAARSGAGLIGSVDPHSVDGDMQQSLTTLMDIAVETNTGIDIHVHDGGEHGLATLHHLADLTEDAGWQGRVAVSHSFAFASASSEEAAELAGRFAALGIAVHSTVPIGRRVMPLPMLKERGVPVGLGTDSLTDHWSPFGTGDMLEKAGRLAELYGYSHEHGLSQALGYITGGVTPLNPDGQQVWPKAGVPASGVLVTASCSAEAVARKSIRQAVLHEGRIVAGSL</sequence>
<evidence type="ECO:0000313" key="2">
    <source>
        <dbReference type="EMBL" id="RJG21126.1"/>
    </source>
</evidence>
<dbReference type="OrthoDB" id="9815027at2"/>
<evidence type="ECO:0000313" key="3">
    <source>
        <dbReference type="Proteomes" id="UP000266177"/>
    </source>
</evidence>
<proteinExistence type="predicted"/>
<dbReference type="AlphaFoldDB" id="A0A3A3GU70"/>
<dbReference type="SUPFAM" id="SSF51556">
    <property type="entry name" value="Metallo-dependent hydrolases"/>
    <property type="match status" value="1"/>
</dbReference>
<comment type="caution">
    <text evidence="2">The sequence shown here is derived from an EMBL/GenBank/DDBJ whole genome shotgun (WGS) entry which is preliminary data.</text>
</comment>